<organism evidence="1">
    <name type="scientific">uncultured Rubrobacteraceae bacterium</name>
    <dbReference type="NCBI Taxonomy" id="349277"/>
    <lineage>
        <taxon>Bacteria</taxon>
        <taxon>Bacillati</taxon>
        <taxon>Actinomycetota</taxon>
        <taxon>Rubrobacteria</taxon>
        <taxon>Rubrobacterales</taxon>
        <taxon>Rubrobacteraceae</taxon>
        <taxon>environmental samples</taxon>
    </lineage>
</organism>
<protein>
    <submittedName>
        <fullName evidence="1">Uncharacterized protein</fullName>
    </submittedName>
</protein>
<dbReference type="AlphaFoldDB" id="A0A6J4SGF4"/>
<accession>A0A6J4SGF4</accession>
<evidence type="ECO:0000313" key="1">
    <source>
        <dbReference type="EMBL" id="CAA9491676.1"/>
    </source>
</evidence>
<sequence length="29" mass="3275">MDCGDGHDTVQRGSDTNLDRFVDCEEFVN</sequence>
<reference evidence="1" key="1">
    <citation type="submission" date="2020-02" db="EMBL/GenBank/DDBJ databases">
        <authorList>
            <person name="Meier V. D."/>
        </authorList>
    </citation>
    <scope>NUCLEOTIDE SEQUENCE</scope>
    <source>
        <strain evidence="1">AVDCRST_MAG05</strain>
    </source>
</reference>
<proteinExistence type="predicted"/>
<dbReference type="EMBL" id="CADCVM010000204">
    <property type="protein sequence ID" value="CAA9491676.1"/>
    <property type="molecule type" value="Genomic_DNA"/>
</dbReference>
<gene>
    <name evidence="1" type="ORF">AVDCRST_MAG05-1917</name>
</gene>
<name>A0A6J4SGF4_9ACTN</name>